<accession>A0A0W0F0Z4</accession>
<dbReference type="EMBL" id="LATX01002405">
    <property type="protein sequence ID" value="KTB29921.1"/>
    <property type="molecule type" value="Genomic_DNA"/>
</dbReference>
<evidence type="ECO:0000313" key="1">
    <source>
        <dbReference type="EMBL" id="KTB29921.1"/>
    </source>
</evidence>
<proteinExistence type="predicted"/>
<dbReference type="AlphaFoldDB" id="A0A0W0F0Z4"/>
<comment type="caution">
    <text evidence="1">The sequence shown here is derived from an EMBL/GenBank/DDBJ whole genome shotgun (WGS) entry which is preliminary data.</text>
</comment>
<reference evidence="1 2" key="1">
    <citation type="submission" date="2015-12" db="EMBL/GenBank/DDBJ databases">
        <title>Draft genome sequence of Moniliophthora roreri, the causal agent of frosty pod rot of cacao.</title>
        <authorList>
            <person name="Aime M.C."/>
            <person name="Diaz-Valderrama J.R."/>
            <person name="Kijpornyongpan T."/>
            <person name="Phillips-Mora W."/>
        </authorList>
    </citation>
    <scope>NUCLEOTIDE SEQUENCE [LARGE SCALE GENOMIC DNA]</scope>
    <source>
        <strain evidence="1 2">MCA 2952</strain>
    </source>
</reference>
<evidence type="ECO:0000313" key="2">
    <source>
        <dbReference type="Proteomes" id="UP000054988"/>
    </source>
</evidence>
<dbReference type="Proteomes" id="UP000054988">
    <property type="component" value="Unassembled WGS sequence"/>
</dbReference>
<protein>
    <submittedName>
        <fullName evidence="1">Uncharacterized protein</fullName>
    </submittedName>
</protein>
<sequence length="172" mass="19370">MASSQPLFQVPVDSESLYITTIPLLDERFHWAFVHIDERGKCTEHEWAPSTKDPNGPEAYRYRHLSQGAMNRSGSIPILAYFKVPDYTPKSSLDFTAICAAMFPKSCGTVHQNRANQISCRTWVLNILGHLLSPERAQVVEQAVAQKSGTLNHEFATAFLYQKPYTTLVVNI</sequence>
<gene>
    <name evidence="1" type="ORF">WG66_17502</name>
</gene>
<name>A0A0W0F0Z4_MONRR</name>
<dbReference type="eggNOG" id="ENOG502QZVC">
    <property type="taxonomic scope" value="Eukaryota"/>
</dbReference>
<organism evidence="1 2">
    <name type="scientific">Moniliophthora roreri</name>
    <name type="common">Frosty pod rot fungus</name>
    <name type="synonym">Monilia roreri</name>
    <dbReference type="NCBI Taxonomy" id="221103"/>
    <lineage>
        <taxon>Eukaryota</taxon>
        <taxon>Fungi</taxon>
        <taxon>Dikarya</taxon>
        <taxon>Basidiomycota</taxon>
        <taxon>Agaricomycotina</taxon>
        <taxon>Agaricomycetes</taxon>
        <taxon>Agaricomycetidae</taxon>
        <taxon>Agaricales</taxon>
        <taxon>Marasmiineae</taxon>
        <taxon>Marasmiaceae</taxon>
        <taxon>Moniliophthora</taxon>
    </lineage>
</organism>